<protein>
    <submittedName>
        <fullName evidence="5">Aldo/keto reductase</fullName>
    </submittedName>
</protein>
<dbReference type="InterPro" id="IPR023210">
    <property type="entry name" value="NADP_OxRdtase_dom"/>
</dbReference>
<evidence type="ECO:0000256" key="3">
    <source>
        <dbReference type="ARBA" id="ARBA00023002"/>
    </source>
</evidence>
<dbReference type="OrthoDB" id="416253at2759"/>
<comment type="caution">
    <text evidence="5">The sequence shown here is derived from an EMBL/GenBank/DDBJ whole genome shotgun (WGS) entry which is preliminary data.</text>
</comment>
<evidence type="ECO:0000259" key="4">
    <source>
        <dbReference type="Pfam" id="PF00248"/>
    </source>
</evidence>
<evidence type="ECO:0000313" key="6">
    <source>
        <dbReference type="Proteomes" id="UP000193922"/>
    </source>
</evidence>
<dbReference type="CDD" id="cd19071">
    <property type="entry name" value="AKR_AKR1-5-like"/>
    <property type="match status" value="1"/>
</dbReference>
<dbReference type="InterPro" id="IPR018170">
    <property type="entry name" value="Aldo/ket_reductase_CS"/>
</dbReference>
<dbReference type="InterPro" id="IPR036812">
    <property type="entry name" value="NAD(P)_OxRdtase_dom_sf"/>
</dbReference>
<sequence>MTFTASDIEDVPIMDTWRAMEALADTGKVRAIGVSNFNQAILEKMIPQCRIVPAVNQIELHPFNQQTKLVKFCKQHNITPTAYCPLGGSDLSVIEDPFFKRMAEAHMCTPSQAILSWNLARGVVVIPKSTNPQRLKQNLHRITPTNDEMRLSAKCDKQERRCHPLPDVKELEWVFHEDKATCPLI</sequence>
<dbReference type="EMBL" id="MCFD01000136">
    <property type="protein sequence ID" value="ORX63976.1"/>
    <property type="molecule type" value="Genomic_DNA"/>
</dbReference>
<dbReference type="InterPro" id="IPR020471">
    <property type="entry name" value="AKR"/>
</dbReference>
<dbReference type="PRINTS" id="PR00069">
    <property type="entry name" value="ALDKETRDTASE"/>
</dbReference>
<evidence type="ECO:0000256" key="2">
    <source>
        <dbReference type="ARBA" id="ARBA00022857"/>
    </source>
</evidence>
<dbReference type="AlphaFoldDB" id="A0A1Y1VSJ1"/>
<name>A0A1Y1VSJ1_9FUNG</name>
<dbReference type="Proteomes" id="UP000193922">
    <property type="component" value="Unassembled WGS sequence"/>
</dbReference>
<dbReference type="PROSITE" id="PS00062">
    <property type="entry name" value="ALDOKETO_REDUCTASE_2"/>
    <property type="match status" value="1"/>
</dbReference>
<proteinExistence type="inferred from homology"/>
<accession>A0A1Y1VSJ1</accession>
<reference evidence="5 6" key="1">
    <citation type="submission" date="2016-07" db="EMBL/GenBank/DDBJ databases">
        <title>Pervasive Adenine N6-methylation of Active Genes in Fungi.</title>
        <authorList>
            <consortium name="DOE Joint Genome Institute"/>
            <person name="Mondo S.J."/>
            <person name="Dannebaum R.O."/>
            <person name="Kuo R.C."/>
            <person name="Labutti K."/>
            <person name="Haridas S."/>
            <person name="Kuo A."/>
            <person name="Salamov A."/>
            <person name="Ahrendt S.R."/>
            <person name="Lipzen A."/>
            <person name="Sullivan W."/>
            <person name="Andreopoulos W.B."/>
            <person name="Clum A."/>
            <person name="Lindquist E."/>
            <person name="Daum C."/>
            <person name="Ramamoorthy G.K."/>
            <person name="Gryganskyi A."/>
            <person name="Culley D."/>
            <person name="Magnuson J.K."/>
            <person name="James T.Y."/>
            <person name="O'Malley M.A."/>
            <person name="Stajich J.E."/>
            <person name="Spatafora J.W."/>
            <person name="Visel A."/>
            <person name="Grigoriev I.V."/>
        </authorList>
    </citation>
    <scope>NUCLEOTIDE SEQUENCE [LARGE SCALE GENOMIC DNA]</scope>
    <source>
        <strain evidence="5 6">ATCC 12442</strain>
    </source>
</reference>
<organism evidence="5 6">
    <name type="scientific">Linderina pennispora</name>
    <dbReference type="NCBI Taxonomy" id="61395"/>
    <lineage>
        <taxon>Eukaryota</taxon>
        <taxon>Fungi</taxon>
        <taxon>Fungi incertae sedis</taxon>
        <taxon>Zoopagomycota</taxon>
        <taxon>Kickxellomycotina</taxon>
        <taxon>Kickxellomycetes</taxon>
        <taxon>Kickxellales</taxon>
        <taxon>Kickxellaceae</taxon>
        <taxon>Linderina</taxon>
    </lineage>
</organism>
<comment type="similarity">
    <text evidence="1">Belongs to the aldo/keto reductase family.</text>
</comment>
<dbReference type="RefSeq" id="XP_040739129.1">
    <property type="nucleotide sequence ID" value="XM_040889018.1"/>
</dbReference>
<dbReference type="GO" id="GO:0016616">
    <property type="term" value="F:oxidoreductase activity, acting on the CH-OH group of donors, NAD or NADP as acceptor"/>
    <property type="evidence" value="ECO:0007669"/>
    <property type="project" value="UniProtKB-ARBA"/>
</dbReference>
<keyword evidence="2" id="KW-0521">NADP</keyword>
<gene>
    <name evidence="5" type="ORF">DL89DRAFT_272830</name>
</gene>
<dbReference type="PANTHER" id="PTHR43827:SF3">
    <property type="entry name" value="NADP-DEPENDENT OXIDOREDUCTASE DOMAIN-CONTAINING PROTEIN"/>
    <property type="match status" value="1"/>
</dbReference>
<evidence type="ECO:0000256" key="1">
    <source>
        <dbReference type="ARBA" id="ARBA00007905"/>
    </source>
</evidence>
<evidence type="ECO:0000313" key="5">
    <source>
        <dbReference type="EMBL" id="ORX63976.1"/>
    </source>
</evidence>
<dbReference type="Gene3D" id="3.20.20.100">
    <property type="entry name" value="NADP-dependent oxidoreductase domain"/>
    <property type="match status" value="1"/>
</dbReference>
<dbReference type="GeneID" id="63805666"/>
<dbReference type="Pfam" id="PF00248">
    <property type="entry name" value="Aldo_ket_red"/>
    <property type="match status" value="1"/>
</dbReference>
<dbReference type="PANTHER" id="PTHR43827">
    <property type="entry name" value="2,5-DIKETO-D-GLUCONIC ACID REDUCTASE"/>
    <property type="match status" value="1"/>
</dbReference>
<dbReference type="SUPFAM" id="SSF51430">
    <property type="entry name" value="NAD(P)-linked oxidoreductase"/>
    <property type="match status" value="1"/>
</dbReference>
<keyword evidence="3" id="KW-0560">Oxidoreductase</keyword>
<feature type="domain" description="NADP-dependent oxidoreductase" evidence="4">
    <location>
        <begin position="8"/>
        <end position="142"/>
    </location>
</feature>
<keyword evidence="6" id="KW-1185">Reference proteome</keyword>
<dbReference type="STRING" id="61395.A0A1Y1VSJ1"/>